<feature type="domain" description="CzcB-like barrel-sandwich hybrid" evidence="5">
    <location>
        <begin position="65"/>
        <end position="207"/>
    </location>
</feature>
<evidence type="ECO:0000259" key="3">
    <source>
        <dbReference type="Pfam" id="PF25954"/>
    </source>
</evidence>
<dbReference type="PANTHER" id="PTHR30469">
    <property type="entry name" value="MULTIDRUG RESISTANCE PROTEIN MDTA"/>
    <property type="match status" value="1"/>
</dbReference>
<keyword evidence="2" id="KW-1133">Transmembrane helix</keyword>
<dbReference type="KEGG" id="fam:OYT1_ch0293"/>
<dbReference type="Gene3D" id="2.40.30.170">
    <property type="match status" value="1"/>
</dbReference>
<feature type="domain" description="Multidrug resistance protein MdtA-like C-terminal permuted SH3" evidence="4">
    <location>
        <begin position="314"/>
        <end position="368"/>
    </location>
</feature>
<dbReference type="PANTHER" id="PTHR30469:SF15">
    <property type="entry name" value="HLYD FAMILY OF SECRETION PROTEINS"/>
    <property type="match status" value="1"/>
</dbReference>
<feature type="transmembrane region" description="Helical" evidence="2">
    <location>
        <begin position="12"/>
        <end position="29"/>
    </location>
</feature>
<dbReference type="STRING" id="1188319.OYT1_00458"/>
<organism evidence="6 7">
    <name type="scientific">Ferriphaselus amnicola</name>
    <dbReference type="NCBI Taxonomy" id="1188319"/>
    <lineage>
        <taxon>Bacteria</taxon>
        <taxon>Pseudomonadati</taxon>
        <taxon>Pseudomonadota</taxon>
        <taxon>Betaproteobacteria</taxon>
        <taxon>Nitrosomonadales</taxon>
        <taxon>Gallionellaceae</taxon>
        <taxon>Ferriphaselus</taxon>
    </lineage>
</organism>
<evidence type="ECO:0000313" key="6">
    <source>
        <dbReference type="EMBL" id="BBE49866.1"/>
    </source>
</evidence>
<accession>A0A2Z6G8R6</accession>
<dbReference type="GO" id="GO:1990281">
    <property type="term" value="C:efflux pump complex"/>
    <property type="evidence" value="ECO:0007669"/>
    <property type="project" value="TreeGrafter"/>
</dbReference>
<dbReference type="NCBIfam" id="TIGR01730">
    <property type="entry name" value="RND_mfp"/>
    <property type="match status" value="1"/>
</dbReference>
<gene>
    <name evidence="6" type="ORF">OYT1_ch0293</name>
</gene>
<dbReference type="InterPro" id="IPR058792">
    <property type="entry name" value="Beta-barrel_RND_2"/>
</dbReference>
<dbReference type="Pfam" id="PF25973">
    <property type="entry name" value="BSH_CzcB"/>
    <property type="match status" value="1"/>
</dbReference>
<dbReference type="Gene3D" id="2.40.420.20">
    <property type="match status" value="1"/>
</dbReference>
<comment type="similarity">
    <text evidence="1">Belongs to the membrane fusion protein (MFP) (TC 8.A.1) family.</text>
</comment>
<keyword evidence="7" id="KW-1185">Reference proteome</keyword>
<name>A0A2Z6G8R6_9PROT</name>
<evidence type="ECO:0000256" key="2">
    <source>
        <dbReference type="SAM" id="Phobius"/>
    </source>
</evidence>
<proteinExistence type="inferred from homology"/>
<keyword evidence="2" id="KW-0812">Transmembrane</keyword>
<dbReference type="InterPro" id="IPR058647">
    <property type="entry name" value="BSH_CzcB-like"/>
</dbReference>
<dbReference type="Gene3D" id="2.40.50.100">
    <property type="match status" value="1"/>
</dbReference>
<dbReference type="RefSeq" id="WP_232013206.1">
    <property type="nucleotide sequence ID" value="NZ_AP018738.1"/>
</dbReference>
<evidence type="ECO:0000259" key="5">
    <source>
        <dbReference type="Pfam" id="PF25973"/>
    </source>
</evidence>
<dbReference type="GO" id="GO:0015562">
    <property type="term" value="F:efflux transmembrane transporter activity"/>
    <property type="evidence" value="ECO:0007669"/>
    <property type="project" value="TreeGrafter"/>
</dbReference>
<dbReference type="Gene3D" id="1.10.287.470">
    <property type="entry name" value="Helix hairpin bin"/>
    <property type="match status" value="1"/>
</dbReference>
<dbReference type="Pfam" id="PF25967">
    <property type="entry name" value="RND-MFP_C"/>
    <property type="match status" value="1"/>
</dbReference>
<dbReference type="SUPFAM" id="SSF111369">
    <property type="entry name" value="HlyD-like secretion proteins"/>
    <property type="match status" value="1"/>
</dbReference>
<evidence type="ECO:0000256" key="1">
    <source>
        <dbReference type="ARBA" id="ARBA00009477"/>
    </source>
</evidence>
<dbReference type="Pfam" id="PF25954">
    <property type="entry name" value="Beta-barrel_RND_2"/>
    <property type="match status" value="1"/>
</dbReference>
<feature type="domain" description="CusB-like beta-barrel" evidence="3">
    <location>
        <begin position="231"/>
        <end position="307"/>
    </location>
</feature>
<sequence length="389" mass="41444">MRLSSVLSGRRKYLAALLLVGVIGGAWFVSRPEPLKVAVATVERGTVEASVSNTRAGTVKACRRAKLAPPAGGQIAAMKVKKGQRVKAGEVLLELWNTDLQAQRGLAAEQLLAAKTQASDSCALADTAHRDVERARDLAKQGFYSPQSLDRSEAEARSRVAACEVARNGLKQAQSRIALSDATLERMVLRAPFDGIVADLSGELGEYATPSPPGIPTLPAVDLIDDSCLYVSAPIDEVDAGHLKVGQIGRITLDALKGKSYEGRVRRIAPYVTEIEKQARTVEVEVEFTPPPATDTLLVGYSADVELVHQSHPNVLRIPTQALQDGKRVLLLRADGVLEDRIVTVGLGNWSHTEISAGLQAGDRIVTSFDGEGVKAGARAQAETALPAK</sequence>
<dbReference type="InterPro" id="IPR058627">
    <property type="entry name" value="MdtA-like_C"/>
</dbReference>
<reference evidence="6 7" key="1">
    <citation type="submission" date="2018-06" db="EMBL/GenBank/DDBJ databases">
        <title>OYT1 Genome Sequencing.</title>
        <authorList>
            <person name="Kato S."/>
            <person name="Itoh T."/>
            <person name="Ohkuma M."/>
        </authorList>
    </citation>
    <scope>NUCLEOTIDE SEQUENCE [LARGE SCALE GENOMIC DNA]</scope>
    <source>
        <strain evidence="6 7">OYT1</strain>
    </source>
</reference>
<protein>
    <submittedName>
        <fullName evidence="6">Macrolide export protein MacA</fullName>
    </submittedName>
</protein>
<dbReference type="EMBL" id="AP018738">
    <property type="protein sequence ID" value="BBE49866.1"/>
    <property type="molecule type" value="Genomic_DNA"/>
</dbReference>
<evidence type="ECO:0000259" key="4">
    <source>
        <dbReference type="Pfam" id="PF25967"/>
    </source>
</evidence>
<keyword evidence="2" id="KW-0472">Membrane</keyword>
<dbReference type="Proteomes" id="UP000033070">
    <property type="component" value="Chromosome"/>
</dbReference>
<dbReference type="AlphaFoldDB" id="A0A2Z6G8R6"/>
<evidence type="ECO:0000313" key="7">
    <source>
        <dbReference type="Proteomes" id="UP000033070"/>
    </source>
</evidence>
<dbReference type="InterPro" id="IPR006143">
    <property type="entry name" value="RND_pump_MFP"/>
</dbReference>